<sequence length="339" mass="39045">MKYNIDRLILFGGSRLLADCARYAKRSLPYELFVFSSKRHLDEVIPGEKLKLRKFLQKEHVKFYESEDINRDKSLPPLLTKKTLGIALGAAWVFEKNTVRRFQKNYFLDFMGIDLPRYRGGAHYTWMILNRNRGGCANLQVILGGKASLHRGPIIKRAEYPLPADLSKPVDFFNFMAQRELQFLRAFFREVKQGQDFRAKRLDERNSSYYPFLSTRDQGLIDWSWSASDIVLFISAFDDPYPGASTFLKNQRVFLKSCTLSSAEEFYHPFVAGIVIRKDAHSVYIAAPGGLLKVGRVLDETGKDFSDSVRLGDRLHTPIHILESAYMFRAEYSAKGLQR</sequence>
<dbReference type="GO" id="GO:0006412">
    <property type="term" value="P:translation"/>
    <property type="evidence" value="ECO:0007669"/>
    <property type="project" value="UniProtKB-KW"/>
</dbReference>
<evidence type="ECO:0000256" key="2">
    <source>
        <dbReference type="ARBA" id="ARBA00022679"/>
    </source>
</evidence>
<organism evidence="5 6">
    <name type="scientific">Candidatus Collierbacteria bacterium RIFCSPHIGHO2_02_FULL_49_10</name>
    <dbReference type="NCBI Taxonomy" id="1817723"/>
    <lineage>
        <taxon>Bacteria</taxon>
        <taxon>Candidatus Collieribacteriota</taxon>
    </lineage>
</organism>
<dbReference type="SUPFAM" id="SSF53328">
    <property type="entry name" value="Formyltransferase"/>
    <property type="match status" value="1"/>
</dbReference>
<evidence type="ECO:0000313" key="6">
    <source>
        <dbReference type="Proteomes" id="UP000177390"/>
    </source>
</evidence>
<evidence type="ECO:0000256" key="3">
    <source>
        <dbReference type="ARBA" id="ARBA00022917"/>
    </source>
</evidence>
<comment type="similarity">
    <text evidence="1">Belongs to the Fmt family.</text>
</comment>
<keyword evidence="3" id="KW-0648">Protein biosynthesis</keyword>
<evidence type="ECO:0000313" key="5">
    <source>
        <dbReference type="EMBL" id="OGD71823.1"/>
    </source>
</evidence>
<dbReference type="SUPFAM" id="SSF50486">
    <property type="entry name" value="FMT C-terminal domain-like"/>
    <property type="match status" value="1"/>
</dbReference>
<dbReference type="InterPro" id="IPR044135">
    <property type="entry name" value="Met-tRNA-FMT_C"/>
</dbReference>
<accession>A0A1F5EWN5</accession>
<dbReference type="InterPro" id="IPR005793">
    <property type="entry name" value="Formyl_trans_C"/>
</dbReference>
<gene>
    <name evidence="5" type="ORF">A3D09_01515</name>
</gene>
<keyword evidence="2" id="KW-0808">Transferase</keyword>
<protein>
    <recommendedName>
        <fullName evidence="4">Formyl transferase C-terminal domain-containing protein</fullName>
    </recommendedName>
</protein>
<feature type="domain" description="Formyl transferase C-terminal" evidence="4">
    <location>
        <begin position="215"/>
        <end position="303"/>
    </location>
</feature>
<dbReference type="CDD" id="cd08704">
    <property type="entry name" value="Met_tRNA_FMT_C"/>
    <property type="match status" value="1"/>
</dbReference>
<dbReference type="Proteomes" id="UP000177390">
    <property type="component" value="Unassembled WGS sequence"/>
</dbReference>
<name>A0A1F5EWN5_9BACT</name>
<dbReference type="EMBL" id="MFAH01000015">
    <property type="protein sequence ID" value="OGD71823.1"/>
    <property type="molecule type" value="Genomic_DNA"/>
</dbReference>
<comment type="caution">
    <text evidence="5">The sequence shown here is derived from an EMBL/GenBank/DDBJ whole genome shotgun (WGS) entry which is preliminary data.</text>
</comment>
<dbReference type="GO" id="GO:0016740">
    <property type="term" value="F:transferase activity"/>
    <property type="evidence" value="ECO:0007669"/>
    <property type="project" value="UniProtKB-KW"/>
</dbReference>
<proteinExistence type="inferred from homology"/>
<dbReference type="InterPro" id="IPR011034">
    <property type="entry name" value="Formyl_transferase-like_C_sf"/>
</dbReference>
<dbReference type="Pfam" id="PF02911">
    <property type="entry name" value="Formyl_trans_C"/>
    <property type="match status" value="1"/>
</dbReference>
<evidence type="ECO:0000256" key="1">
    <source>
        <dbReference type="ARBA" id="ARBA00010699"/>
    </source>
</evidence>
<dbReference type="Gene3D" id="3.40.50.12230">
    <property type="match status" value="1"/>
</dbReference>
<dbReference type="AlphaFoldDB" id="A0A1F5EWN5"/>
<evidence type="ECO:0000259" key="4">
    <source>
        <dbReference type="Pfam" id="PF02911"/>
    </source>
</evidence>
<reference evidence="5 6" key="1">
    <citation type="journal article" date="2016" name="Nat. Commun.">
        <title>Thousands of microbial genomes shed light on interconnected biogeochemical processes in an aquifer system.</title>
        <authorList>
            <person name="Anantharaman K."/>
            <person name="Brown C.T."/>
            <person name="Hug L.A."/>
            <person name="Sharon I."/>
            <person name="Castelle C.J."/>
            <person name="Probst A.J."/>
            <person name="Thomas B.C."/>
            <person name="Singh A."/>
            <person name="Wilkins M.J."/>
            <person name="Karaoz U."/>
            <person name="Brodie E.L."/>
            <person name="Williams K.H."/>
            <person name="Hubbard S.S."/>
            <person name="Banfield J.F."/>
        </authorList>
    </citation>
    <scope>NUCLEOTIDE SEQUENCE [LARGE SCALE GENOMIC DNA]</scope>
</reference>
<dbReference type="InterPro" id="IPR036477">
    <property type="entry name" value="Formyl_transf_N_sf"/>
</dbReference>